<evidence type="ECO:0000313" key="16">
    <source>
        <dbReference type="Proteomes" id="UP000790833"/>
    </source>
</evidence>
<protein>
    <recommendedName>
        <fullName evidence="4">Mitochondrial thiamine pyrophosphate carrier 1</fullName>
    </recommendedName>
    <alternativeName>
        <fullName evidence="12">Putative mitochondrial carrier protein PET8</fullName>
    </alternativeName>
</protein>
<sequence length="616" mass="68559">MTLYSTYTSLTRDPAYTYKLVQLTNDVRERLEKGEQITIKSDPNVPSHLVLTASDSTWKIRQMKHTNTALVMSSRSDWSPMFGADRASDLNALVSIASLTYEYELTPTKGTITITDLPVYDPKTKDTRENVKSISLDKLLCDSCISEKEFYQQWYKLGGCDIKGNATILSPRYISELLQLIITLLIRHKILDIKSEGIVDKMPQIIHLIQQHASTIPVSAIETVVHKFSDVSTGQLDHSSVSEWFGIETLQKQASIRALSVRDFLMEWKSALPPFYNAPLDITQLQGYYYKPALDSVAYLDSSNLAVLDLSARVKELFSIAKEWEWEDFAPFIMSFVPSGKKPDAFMLKYCKRRRSGACAGTSTDLAFFPIDSVKTRLQAKGGFFANGGWKGIYRGLGLCVIALAPLALLFFVTYDGLKRKLIQENNMNPTIGHMIAASFGEIAACFVRVPAEVVKQRTQVGSAGKVTSWDNFVYLLRNQSGEGVIRGLYRGWSTTIMREIPFTVIQFPLYEELKSQWALANGETPLAPWKGAVCGSIAGGVAAALTTPLDVIKTRIMLEKKSMGVKVVVSRMIKDEGYSVFFHGIGPRTCWVSAGGAIFLGCYEMVSSTLSQVTK</sequence>
<dbReference type="PANTHER" id="PTHR45667">
    <property type="entry name" value="S-ADENOSYLMETHIONINE MITOCHONDRIAL CARRIER PROTEIN"/>
    <property type="match status" value="1"/>
</dbReference>
<accession>A0A9P8AIN1</accession>
<evidence type="ECO:0000256" key="4">
    <source>
        <dbReference type="ARBA" id="ARBA00021935"/>
    </source>
</evidence>
<dbReference type="GO" id="GO:0007064">
    <property type="term" value="P:mitotic sister chromatid cohesion"/>
    <property type="evidence" value="ECO:0007669"/>
    <property type="project" value="InterPro"/>
</dbReference>
<dbReference type="PRINTS" id="PR00926">
    <property type="entry name" value="MITOCARRIER"/>
</dbReference>
<keyword evidence="11 13" id="KW-0472">Membrane</keyword>
<feature type="transmembrane region" description="Helical" evidence="14">
    <location>
        <begin position="393"/>
        <end position="415"/>
    </location>
</feature>
<dbReference type="InterPro" id="IPR023395">
    <property type="entry name" value="MCP_dom_sf"/>
</dbReference>
<dbReference type="InterPro" id="IPR002067">
    <property type="entry name" value="MCP"/>
</dbReference>
<dbReference type="PROSITE" id="PS50920">
    <property type="entry name" value="SOLCAR"/>
    <property type="match status" value="3"/>
</dbReference>
<feature type="repeat" description="Solcar" evidence="13">
    <location>
        <begin position="429"/>
        <end position="517"/>
    </location>
</feature>
<comment type="function">
    <text evidence="1">Mitochondrial transporter that mediates uptake of thiamine pyrophosphate (ThPP) into mitochondria.</text>
</comment>
<name>A0A9P8AIN1_9ASCO</name>
<dbReference type="OrthoDB" id="276989at2759"/>
<evidence type="ECO:0000256" key="8">
    <source>
        <dbReference type="ARBA" id="ARBA00022792"/>
    </source>
</evidence>
<dbReference type="SUPFAM" id="SSF103506">
    <property type="entry name" value="Mitochondrial carrier"/>
    <property type="match status" value="1"/>
</dbReference>
<reference evidence="15" key="1">
    <citation type="submission" date="2021-03" db="EMBL/GenBank/DDBJ databases">
        <authorList>
            <person name="Palmer J.M."/>
        </authorList>
    </citation>
    <scope>NUCLEOTIDE SEQUENCE</scope>
    <source>
        <strain evidence="15">ARV_011</strain>
    </source>
</reference>
<keyword evidence="8" id="KW-0999">Mitochondrion inner membrane</keyword>
<evidence type="ECO:0000256" key="14">
    <source>
        <dbReference type="SAM" id="Phobius"/>
    </source>
</evidence>
<keyword evidence="7" id="KW-0677">Repeat</keyword>
<comment type="caution">
    <text evidence="15">The sequence shown here is derived from an EMBL/GenBank/DDBJ whole genome shotgun (WGS) entry which is preliminary data.</text>
</comment>
<evidence type="ECO:0000313" key="15">
    <source>
        <dbReference type="EMBL" id="KAG7194009.1"/>
    </source>
</evidence>
<comment type="subcellular location">
    <subcellularLocation>
        <location evidence="2">Mitochondrion inner membrane</location>
        <topology evidence="2">Multi-pass membrane protein</topology>
    </subcellularLocation>
</comment>
<feature type="repeat" description="Solcar" evidence="13">
    <location>
        <begin position="348"/>
        <end position="421"/>
    </location>
</feature>
<evidence type="ECO:0000256" key="6">
    <source>
        <dbReference type="ARBA" id="ARBA00022692"/>
    </source>
</evidence>
<dbReference type="GeneID" id="66118582"/>
<dbReference type="RefSeq" id="XP_043049556.1">
    <property type="nucleotide sequence ID" value="XM_043195851.1"/>
</dbReference>
<dbReference type="Pfam" id="PF09724">
    <property type="entry name" value="Dcc1"/>
    <property type="match status" value="1"/>
</dbReference>
<keyword evidence="16" id="KW-1185">Reference proteome</keyword>
<dbReference type="GO" id="GO:0055085">
    <property type="term" value="P:transmembrane transport"/>
    <property type="evidence" value="ECO:0007669"/>
    <property type="project" value="InterPro"/>
</dbReference>
<keyword evidence="6 13" id="KW-0812">Transmembrane</keyword>
<keyword evidence="9 14" id="KW-1133">Transmembrane helix</keyword>
<dbReference type="GO" id="GO:0005743">
    <property type="term" value="C:mitochondrial inner membrane"/>
    <property type="evidence" value="ECO:0007669"/>
    <property type="project" value="UniProtKB-SubCell"/>
</dbReference>
<keyword evidence="5" id="KW-0813">Transport</keyword>
<evidence type="ECO:0000256" key="3">
    <source>
        <dbReference type="ARBA" id="ARBA00006375"/>
    </source>
</evidence>
<dbReference type="Gene3D" id="1.50.40.10">
    <property type="entry name" value="Mitochondrial carrier domain"/>
    <property type="match status" value="1"/>
</dbReference>
<evidence type="ECO:0000256" key="5">
    <source>
        <dbReference type="ARBA" id="ARBA00022448"/>
    </source>
</evidence>
<evidence type="ECO:0000256" key="1">
    <source>
        <dbReference type="ARBA" id="ARBA00002238"/>
    </source>
</evidence>
<evidence type="ECO:0000256" key="7">
    <source>
        <dbReference type="ARBA" id="ARBA00022737"/>
    </source>
</evidence>
<gene>
    <name evidence="15" type="primary">PET8</name>
    <name evidence="15" type="ORF">KQ657_005208</name>
</gene>
<dbReference type="Pfam" id="PF00153">
    <property type="entry name" value="Mito_carr"/>
    <property type="match status" value="3"/>
</dbReference>
<comment type="similarity">
    <text evidence="3">Belongs to the mitochondrial carrier (TC 2.A.29) family.</text>
</comment>
<dbReference type="FunFam" id="1.50.40.10:FF:000018">
    <property type="entry name" value="S-adenosylmethionine mitochondrial carrier protein-like"/>
    <property type="match status" value="1"/>
</dbReference>
<evidence type="ECO:0000256" key="9">
    <source>
        <dbReference type="ARBA" id="ARBA00022989"/>
    </source>
</evidence>
<dbReference type="EMBL" id="JAHMUF010000009">
    <property type="protein sequence ID" value="KAG7194009.1"/>
    <property type="molecule type" value="Genomic_DNA"/>
</dbReference>
<proteinExistence type="inferred from homology"/>
<evidence type="ECO:0000256" key="12">
    <source>
        <dbReference type="ARBA" id="ARBA00073559"/>
    </source>
</evidence>
<organism evidence="15 16">
    <name type="scientific">Scheffersomyces spartinae</name>
    <dbReference type="NCBI Taxonomy" id="45513"/>
    <lineage>
        <taxon>Eukaryota</taxon>
        <taxon>Fungi</taxon>
        <taxon>Dikarya</taxon>
        <taxon>Ascomycota</taxon>
        <taxon>Saccharomycotina</taxon>
        <taxon>Pichiomycetes</taxon>
        <taxon>Debaryomycetaceae</taxon>
        <taxon>Scheffersomyces</taxon>
    </lineage>
</organism>
<feature type="repeat" description="Solcar" evidence="13">
    <location>
        <begin position="531"/>
        <end position="610"/>
    </location>
</feature>
<dbReference type="GO" id="GO:0031390">
    <property type="term" value="C:Ctf18 RFC-like complex"/>
    <property type="evidence" value="ECO:0007669"/>
    <property type="project" value="InterPro"/>
</dbReference>
<evidence type="ECO:0000256" key="11">
    <source>
        <dbReference type="ARBA" id="ARBA00023136"/>
    </source>
</evidence>
<dbReference type="InterPro" id="IPR018108">
    <property type="entry name" value="MCP_transmembrane"/>
</dbReference>
<dbReference type="InterPro" id="IPR019128">
    <property type="entry name" value="Dcc1"/>
</dbReference>
<evidence type="ECO:0000256" key="2">
    <source>
        <dbReference type="ARBA" id="ARBA00004448"/>
    </source>
</evidence>
<evidence type="ECO:0000256" key="10">
    <source>
        <dbReference type="ARBA" id="ARBA00023128"/>
    </source>
</evidence>
<dbReference type="Proteomes" id="UP000790833">
    <property type="component" value="Unassembled WGS sequence"/>
</dbReference>
<dbReference type="AlphaFoldDB" id="A0A9P8AIN1"/>
<keyword evidence="10" id="KW-0496">Mitochondrion</keyword>
<evidence type="ECO:0000256" key="13">
    <source>
        <dbReference type="PROSITE-ProRule" id="PRU00282"/>
    </source>
</evidence>